<dbReference type="PANTHER" id="PTHR12468">
    <property type="entry name" value="GPI MANNOSYLTRANSFERASE 2"/>
    <property type="match status" value="1"/>
</dbReference>
<feature type="transmembrane region" description="Helical" evidence="10">
    <location>
        <begin position="282"/>
        <end position="301"/>
    </location>
</feature>
<feature type="transmembrane region" description="Helical" evidence="10">
    <location>
        <begin position="313"/>
        <end position="340"/>
    </location>
</feature>
<keyword evidence="3" id="KW-0337">GPI-anchor biosynthesis</keyword>
<dbReference type="GO" id="GO:0004376">
    <property type="term" value="F:GPI mannosyltransferase activity"/>
    <property type="evidence" value="ECO:0007669"/>
    <property type="project" value="InterPro"/>
</dbReference>
<comment type="pathway">
    <text evidence="2">Glycolipid biosynthesis; glycosylphosphatidylinositol-anchor biosynthesis.</text>
</comment>
<dbReference type="AlphaFoldDB" id="A0A934SL46"/>
<dbReference type="GO" id="GO:0006506">
    <property type="term" value="P:GPI anchor biosynthetic process"/>
    <property type="evidence" value="ECO:0007669"/>
    <property type="project" value="UniProtKB-KW"/>
</dbReference>
<feature type="transmembrane region" description="Helical" evidence="10">
    <location>
        <begin position="95"/>
        <end position="115"/>
    </location>
</feature>
<evidence type="ECO:0000256" key="5">
    <source>
        <dbReference type="ARBA" id="ARBA00022679"/>
    </source>
</evidence>
<comment type="subcellular location">
    <subcellularLocation>
        <location evidence="1">Endoplasmic reticulum membrane</location>
        <topology evidence="1">Multi-pass membrane protein</topology>
    </subcellularLocation>
</comment>
<evidence type="ECO:0000256" key="4">
    <source>
        <dbReference type="ARBA" id="ARBA00022676"/>
    </source>
</evidence>
<keyword evidence="4" id="KW-0328">Glycosyltransferase</keyword>
<evidence type="ECO:0000256" key="9">
    <source>
        <dbReference type="ARBA" id="ARBA00023136"/>
    </source>
</evidence>
<dbReference type="InterPro" id="IPR007315">
    <property type="entry name" value="PIG-V/Gpi18"/>
</dbReference>
<feature type="transmembrane region" description="Helical" evidence="10">
    <location>
        <begin position="152"/>
        <end position="178"/>
    </location>
</feature>
<evidence type="ECO:0000256" key="8">
    <source>
        <dbReference type="ARBA" id="ARBA00022989"/>
    </source>
</evidence>
<gene>
    <name evidence="11" type="ORF">IV501_06790</name>
</gene>
<evidence type="ECO:0000256" key="6">
    <source>
        <dbReference type="ARBA" id="ARBA00022692"/>
    </source>
</evidence>
<evidence type="ECO:0000313" key="12">
    <source>
        <dbReference type="Proteomes" id="UP000636458"/>
    </source>
</evidence>
<evidence type="ECO:0000256" key="10">
    <source>
        <dbReference type="SAM" id="Phobius"/>
    </source>
</evidence>
<name>A0A934SL46_9MICO</name>
<keyword evidence="7" id="KW-0256">Endoplasmic reticulum</keyword>
<feature type="transmembrane region" description="Helical" evidence="10">
    <location>
        <begin position="352"/>
        <end position="376"/>
    </location>
</feature>
<feature type="transmembrane region" description="Helical" evidence="10">
    <location>
        <begin position="121"/>
        <end position="140"/>
    </location>
</feature>
<keyword evidence="8 10" id="KW-1133">Transmembrane helix</keyword>
<dbReference type="Proteomes" id="UP000636458">
    <property type="component" value="Unassembled WGS sequence"/>
</dbReference>
<keyword evidence="6 10" id="KW-0812">Transmembrane</keyword>
<keyword evidence="9 10" id="KW-0472">Membrane</keyword>
<dbReference type="GO" id="GO:0000009">
    <property type="term" value="F:alpha-1,6-mannosyltransferase activity"/>
    <property type="evidence" value="ECO:0007669"/>
    <property type="project" value="InterPro"/>
</dbReference>
<keyword evidence="12" id="KW-1185">Reference proteome</keyword>
<accession>A0A934SL46</accession>
<feature type="transmembrane region" description="Helical" evidence="10">
    <location>
        <begin position="214"/>
        <end position="237"/>
    </location>
</feature>
<reference evidence="11" key="1">
    <citation type="submission" date="2021-01" db="EMBL/GenBank/DDBJ databases">
        <title>Lacisediminihabitans sp. nov. strain G11-30, isolated from Antarctic Soil.</title>
        <authorList>
            <person name="Li J."/>
        </authorList>
    </citation>
    <scope>NUCLEOTIDE SEQUENCE</scope>
    <source>
        <strain evidence="11">G11-30</strain>
    </source>
</reference>
<proteinExistence type="predicted"/>
<evidence type="ECO:0000256" key="2">
    <source>
        <dbReference type="ARBA" id="ARBA00004687"/>
    </source>
</evidence>
<evidence type="ECO:0000256" key="1">
    <source>
        <dbReference type="ARBA" id="ARBA00004477"/>
    </source>
</evidence>
<protein>
    <recommendedName>
        <fullName evidence="13">Glycosyltransferase RgtA/B/C/D-like domain-containing protein</fullName>
    </recommendedName>
</protein>
<dbReference type="EMBL" id="JAEPES010000002">
    <property type="protein sequence ID" value="MBK4347336.1"/>
    <property type="molecule type" value="Genomic_DNA"/>
</dbReference>
<comment type="caution">
    <text evidence="11">The sequence shown here is derived from an EMBL/GenBank/DDBJ whole genome shotgun (WGS) entry which is preliminary data.</text>
</comment>
<sequence length="384" mass="43137">MKVFVVWALSRVVTTSLLVLFASWQPRNYWTGPHPGYLGFAQLWDSTWYHYVAVSGYPPTLPVDAAGHVTQNSWAFLPAYSMLVRFLMTVTALPWDLLSVVVSFAFSLAAALVFFRLMRRVLPAGTSLFAVVLFCAAPLSPILQVSYAEPMFLFLLALALLLLVTRRYALMFPIVALAGLTRPGLLALALTLGLHVILRWVRRDRDPFPLPERALAVAITMFTGLMGFAWPLLAWAVTGVPGAYTETELAWRSDYIGYQSLLPLTPWFQAAGFWGAQWHLGWAVYPLLGLIVAGFAALLFVPAVRRLGPDLRLWLASYGLYLFAVFFPQSSTFRLLIPIFPMLGAAAQPRAWWYRISLVVLCVAGQFGWLFICWWFDGYDWTPP</sequence>
<dbReference type="GO" id="GO:0016020">
    <property type="term" value="C:membrane"/>
    <property type="evidence" value="ECO:0007669"/>
    <property type="project" value="GOC"/>
</dbReference>
<evidence type="ECO:0000313" key="11">
    <source>
        <dbReference type="EMBL" id="MBK4347336.1"/>
    </source>
</evidence>
<evidence type="ECO:0000256" key="7">
    <source>
        <dbReference type="ARBA" id="ARBA00022824"/>
    </source>
</evidence>
<keyword evidence="5" id="KW-0808">Transferase</keyword>
<evidence type="ECO:0000256" key="3">
    <source>
        <dbReference type="ARBA" id="ARBA00022502"/>
    </source>
</evidence>
<feature type="transmembrane region" description="Helical" evidence="10">
    <location>
        <begin position="6"/>
        <end position="24"/>
    </location>
</feature>
<organism evidence="11 12">
    <name type="scientific">Lacisediminihabitans changchengi</name>
    <dbReference type="NCBI Taxonomy" id="2787634"/>
    <lineage>
        <taxon>Bacteria</taxon>
        <taxon>Bacillati</taxon>
        <taxon>Actinomycetota</taxon>
        <taxon>Actinomycetes</taxon>
        <taxon>Micrococcales</taxon>
        <taxon>Microbacteriaceae</taxon>
        <taxon>Lacisediminihabitans</taxon>
    </lineage>
</organism>
<dbReference type="PANTHER" id="PTHR12468:SF2">
    <property type="entry name" value="GPI MANNOSYLTRANSFERASE 2"/>
    <property type="match status" value="1"/>
</dbReference>
<evidence type="ECO:0008006" key="13">
    <source>
        <dbReference type="Google" id="ProtNLM"/>
    </source>
</evidence>
<dbReference type="GO" id="GO:0031501">
    <property type="term" value="C:mannosyltransferase complex"/>
    <property type="evidence" value="ECO:0007669"/>
    <property type="project" value="TreeGrafter"/>
</dbReference>